<evidence type="ECO:0000313" key="4">
    <source>
        <dbReference type="Proteomes" id="UP000473681"/>
    </source>
</evidence>
<dbReference type="RefSeq" id="WP_017825104.1">
    <property type="nucleotide sequence ID" value="NZ_JACBBU010000003.1"/>
</dbReference>
<organism evidence="2 5">
    <name type="scientific">Clostridium botulinum</name>
    <dbReference type="NCBI Taxonomy" id="1491"/>
    <lineage>
        <taxon>Bacteria</taxon>
        <taxon>Bacillati</taxon>
        <taxon>Bacillota</taxon>
        <taxon>Clostridia</taxon>
        <taxon>Eubacteriales</taxon>
        <taxon>Clostridiaceae</taxon>
        <taxon>Clostridium</taxon>
    </lineage>
</organism>
<proteinExistence type="predicted"/>
<evidence type="ECO:0000313" key="3">
    <source>
        <dbReference type="EMBL" id="NFN35210.1"/>
    </source>
</evidence>
<dbReference type="InterPro" id="IPR025510">
    <property type="entry name" value="DUF4397"/>
</dbReference>
<sequence length="206" mass="23724">MFLFRNSFPDIKSKIRFLHAVPESINVDIYANDKLLYSNLAFAQISNYISISPGKYDVKLFKAYTHDKPLLSETIEILPLSYSTININYEDKVISLFKLDDGEAEFNPLLSYVRFINLSPNSSNMSLSLPDGPLLFNEIPYLETTDYYPVSPGIYNFVVSDKNNFSKFISNIELEKNMFITIYIVGRSNDTPRIGYILTKDDYKEN</sequence>
<feature type="domain" description="DUF4397" evidence="1">
    <location>
        <begin position="13"/>
        <end position="126"/>
    </location>
</feature>
<name>A0A0M1LCZ5_CLOBO</name>
<evidence type="ECO:0000259" key="1">
    <source>
        <dbReference type="Pfam" id="PF14344"/>
    </source>
</evidence>
<dbReference type="OrthoDB" id="9783299at2"/>
<reference evidence="4 5" key="1">
    <citation type="submission" date="2019-04" db="EMBL/GenBank/DDBJ databases">
        <title>Genome sequencing of Clostridium botulinum Groups I-IV and Clostridium butyricum.</title>
        <authorList>
            <person name="Brunt J."/>
            <person name="Van Vliet A.H.M."/>
            <person name="Stringer S.C."/>
            <person name="Carter A.T."/>
            <person name="Peck M.W."/>
        </authorList>
    </citation>
    <scope>NUCLEOTIDE SEQUENCE [LARGE SCALE GENOMIC DNA]</scope>
    <source>
        <strain evidence="2 5">1605</strain>
        <strain evidence="3 4">CB-K-33E</strain>
    </source>
</reference>
<evidence type="ECO:0000313" key="2">
    <source>
        <dbReference type="EMBL" id="NFF87960.1"/>
    </source>
</evidence>
<dbReference type="EMBL" id="SWVK01000010">
    <property type="protein sequence ID" value="NFN35210.1"/>
    <property type="molecule type" value="Genomic_DNA"/>
</dbReference>
<accession>A0A0M1LCZ5</accession>
<dbReference type="Proteomes" id="UP000473681">
    <property type="component" value="Unassembled WGS sequence"/>
</dbReference>
<evidence type="ECO:0000313" key="5">
    <source>
        <dbReference type="Proteomes" id="UP000476820"/>
    </source>
</evidence>
<dbReference type="Pfam" id="PF14344">
    <property type="entry name" value="DUF4397"/>
    <property type="match status" value="1"/>
</dbReference>
<comment type="caution">
    <text evidence="2">The sequence shown here is derived from an EMBL/GenBank/DDBJ whole genome shotgun (WGS) entry which is preliminary data.</text>
</comment>
<dbReference type="AlphaFoldDB" id="A0A0M1LCZ5"/>
<gene>
    <name evidence="2" type="ORF">FC774_08785</name>
    <name evidence="3" type="ORF">FDB51_08700</name>
</gene>
<dbReference type="EMBL" id="SWOV01000019">
    <property type="protein sequence ID" value="NFF87960.1"/>
    <property type="molecule type" value="Genomic_DNA"/>
</dbReference>
<dbReference type="Proteomes" id="UP000476820">
    <property type="component" value="Unassembled WGS sequence"/>
</dbReference>
<protein>
    <submittedName>
        <fullName evidence="2">DUF4397 domain-containing protein</fullName>
    </submittedName>
</protein>